<evidence type="ECO:0000313" key="2">
    <source>
        <dbReference type="EMBL" id="NYG98442.1"/>
    </source>
</evidence>
<evidence type="ECO:0000313" key="3">
    <source>
        <dbReference type="Proteomes" id="UP000553888"/>
    </source>
</evidence>
<name>A0A852Y9A4_9MICO</name>
<accession>A0A852Y9A4</accession>
<feature type="region of interest" description="Disordered" evidence="1">
    <location>
        <begin position="1"/>
        <end position="63"/>
    </location>
</feature>
<dbReference type="AlphaFoldDB" id="A0A852Y9A4"/>
<reference evidence="2 3" key="1">
    <citation type="submission" date="2020-07" db="EMBL/GenBank/DDBJ databases">
        <title>Sequencing the genomes of 1000 actinobacteria strains.</title>
        <authorList>
            <person name="Klenk H.-P."/>
        </authorList>
    </citation>
    <scope>NUCLEOTIDE SEQUENCE [LARGE SCALE GENOMIC DNA]</scope>
    <source>
        <strain evidence="2 3">DSM 23141</strain>
    </source>
</reference>
<gene>
    <name evidence="2" type="ORF">BJ979_001068</name>
</gene>
<dbReference type="RefSeq" id="WP_179565897.1">
    <property type="nucleotide sequence ID" value="NZ_JACBZY010000001.1"/>
</dbReference>
<protein>
    <submittedName>
        <fullName evidence="2">Uncharacterized protein</fullName>
    </submittedName>
</protein>
<keyword evidence="3" id="KW-1185">Reference proteome</keyword>
<dbReference type="Proteomes" id="UP000553888">
    <property type="component" value="Unassembled WGS sequence"/>
</dbReference>
<proteinExistence type="predicted"/>
<organism evidence="2 3">
    <name type="scientific">Schumannella luteola</name>
    <dbReference type="NCBI Taxonomy" id="472059"/>
    <lineage>
        <taxon>Bacteria</taxon>
        <taxon>Bacillati</taxon>
        <taxon>Actinomycetota</taxon>
        <taxon>Actinomycetes</taxon>
        <taxon>Micrococcales</taxon>
        <taxon>Microbacteriaceae</taxon>
        <taxon>Schumannella</taxon>
    </lineage>
</organism>
<evidence type="ECO:0000256" key="1">
    <source>
        <dbReference type="SAM" id="MobiDB-lite"/>
    </source>
</evidence>
<comment type="caution">
    <text evidence="2">The sequence shown here is derived from an EMBL/GenBank/DDBJ whole genome shotgun (WGS) entry which is preliminary data.</text>
</comment>
<sequence length="63" mass="6645">MDDRDDPRTRDSAASGDDELELIHQEKASEASEQTDPVDDPAADKGEGADVTAVEATPDDSVS</sequence>
<feature type="compositionally biased region" description="Basic and acidic residues" evidence="1">
    <location>
        <begin position="1"/>
        <end position="11"/>
    </location>
</feature>
<feature type="compositionally biased region" description="Basic and acidic residues" evidence="1">
    <location>
        <begin position="21"/>
        <end position="30"/>
    </location>
</feature>
<dbReference type="EMBL" id="JACBZY010000001">
    <property type="protein sequence ID" value="NYG98442.1"/>
    <property type="molecule type" value="Genomic_DNA"/>
</dbReference>